<gene>
    <name evidence="3" type="ORF">G3W61_28025</name>
</gene>
<organism evidence="3 4">
    <name type="scientific">Xanthomonas perforans</name>
    <dbReference type="NCBI Taxonomy" id="442694"/>
    <lineage>
        <taxon>Bacteria</taxon>
        <taxon>Pseudomonadati</taxon>
        <taxon>Pseudomonadota</taxon>
        <taxon>Gammaproteobacteria</taxon>
        <taxon>Lysobacterales</taxon>
        <taxon>Lysobacteraceae</taxon>
        <taxon>Xanthomonas</taxon>
    </lineage>
</organism>
<keyword evidence="3" id="KW-0489">Methyltransferase</keyword>
<sequence length="62" mass="6751">MNAAAHAMQRAHAALTDLRPQPDDITADALAGLSQTPKTLPSKYFYDAHGSQLFEAITRQPE</sequence>
<evidence type="ECO:0000259" key="2">
    <source>
        <dbReference type="Pfam" id="PF10017"/>
    </source>
</evidence>
<dbReference type="AlphaFoldDB" id="A0A7X5N265"/>
<evidence type="ECO:0000256" key="1">
    <source>
        <dbReference type="SAM" id="MobiDB-lite"/>
    </source>
</evidence>
<feature type="non-terminal residue" evidence="3">
    <location>
        <position position="62"/>
    </location>
</feature>
<evidence type="ECO:0000313" key="3">
    <source>
        <dbReference type="EMBL" id="NEL80082.1"/>
    </source>
</evidence>
<feature type="compositionally biased region" description="Low complexity" evidence="1">
    <location>
        <begin position="1"/>
        <end position="14"/>
    </location>
</feature>
<protein>
    <submittedName>
        <fullName evidence="3">L-histidine N(Alpha)-methyltransferase</fullName>
    </submittedName>
</protein>
<reference evidence="3 4" key="1">
    <citation type="submission" date="2019-11" db="EMBL/GenBank/DDBJ databases">
        <title>Genome-resolved metagenomics to study the prevalence of co-infection and intraspecific heterogeneity among plant pathogen metapopulations.</title>
        <authorList>
            <person name="Newberry E."/>
            <person name="Bhandari R."/>
            <person name="Kemble J."/>
            <person name="Sikora E."/>
            <person name="Potnis N."/>
        </authorList>
    </citation>
    <scope>NUCLEOTIDE SEQUENCE [LARGE SCALE GENOMIC DNA]</scope>
    <source>
        <strain evidence="3">Xp_Tom_Tuscaloosa_18b</strain>
    </source>
</reference>
<proteinExistence type="predicted"/>
<name>A0A7X5N265_XANPE</name>
<evidence type="ECO:0000313" key="4">
    <source>
        <dbReference type="Proteomes" id="UP000471082"/>
    </source>
</evidence>
<feature type="domain" description="Histidine-specific methyltransferase SAM-dependent" evidence="2">
    <location>
        <begin position="26"/>
        <end position="62"/>
    </location>
</feature>
<dbReference type="Pfam" id="PF10017">
    <property type="entry name" value="Methyltransf_33"/>
    <property type="match status" value="1"/>
</dbReference>
<dbReference type="EMBL" id="JAAGYU010001226">
    <property type="protein sequence ID" value="NEL80082.1"/>
    <property type="molecule type" value="Genomic_DNA"/>
</dbReference>
<dbReference type="GO" id="GO:0032259">
    <property type="term" value="P:methylation"/>
    <property type="evidence" value="ECO:0007669"/>
    <property type="project" value="UniProtKB-KW"/>
</dbReference>
<dbReference type="GO" id="GO:0008168">
    <property type="term" value="F:methyltransferase activity"/>
    <property type="evidence" value="ECO:0007669"/>
    <property type="project" value="UniProtKB-KW"/>
</dbReference>
<keyword evidence="3" id="KW-0808">Transferase</keyword>
<dbReference type="Proteomes" id="UP000471082">
    <property type="component" value="Unassembled WGS sequence"/>
</dbReference>
<comment type="caution">
    <text evidence="3">The sequence shown here is derived from an EMBL/GenBank/DDBJ whole genome shotgun (WGS) entry which is preliminary data.</text>
</comment>
<feature type="region of interest" description="Disordered" evidence="1">
    <location>
        <begin position="1"/>
        <end position="21"/>
    </location>
</feature>
<accession>A0A7X5N265</accession>
<dbReference type="InterPro" id="IPR019257">
    <property type="entry name" value="MeTrfase_dom"/>
</dbReference>